<dbReference type="EMBL" id="BRPK01000018">
    <property type="protein sequence ID" value="GLB44797.1"/>
    <property type="molecule type" value="Genomic_DNA"/>
</dbReference>
<feature type="region of interest" description="Disordered" evidence="1">
    <location>
        <begin position="337"/>
        <end position="387"/>
    </location>
</feature>
<feature type="region of interest" description="Disordered" evidence="1">
    <location>
        <begin position="245"/>
        <end position="311"/>
    </location>
</feature>
<feature type="compositionally biased region" description="Polar residues" evidence="1">
    <location>
        <begin position="23"/>
        <end position="38"/>
    </location>
</feature>
<feature type="region of interest" description="Disordered" evidence="1">
    <location>
        <begin position="170"/>
        <end position="226"/>
    </location>
</feature>
<gene>
    <name evidence="2" type="ORF">LshimejAT787_1801340</name>
</gene>
<name>A0A9P3PXF0_LYOSH</name>
<comment type="caution">
    <text evidence="2">The sequence shown here is derived from an EMBL/GenBank/DDBJ whole genome shotgun (WGS) entry which is preliminary data.</text>
</comment>
<dbReference type="OrthoDB" id="3261714at2759"/>
<dbReference type="Proteomes" id="UP001063166">
    <property type="component" value="Unassembled WGS sequence"/>
</dbReference>
<evidence type="ECO:0000256" key="1">
    <source>
        <dbReference type="SAM" id="MobiDB-lite"/>
    </source>
</evidence>
<feature type="region of interest" description="Disordered" evidence="1">
    <location>
        <begin position="1"/>
        <end position="133"/>
    </location>
</feature>
<reference evidence="2" key="1">
    <citation type="submission" date="2022-07" db="EMBL/GenBank/DDBJ databases">
        <title>The genome of Lyophyllum shimeji provides insight into the initial evolution of ectomycorrhizal fungal genome.</title>
        <authorList>
            <person name="Kobayashi Y."/>
            <person name="Shibata T."/>
            <person name="Hirakawa H."/>
            <person name="Shigenobu S."/>
            <person name="Nishiyama T."/>
            <person name="Yamada A."/>
            <person name="Hasebe M."/>
            <person name="Kawaguchi M."/>
        </authorList>
    </citation>
    <scope>NUCLEOTIDE SEQUENCE</scope>
    <source>
        <strain evidence="2">AT787</strain>
    </source>
</reference>
<organism evidence="2 3">
    <name type="scientific">Lyophyllum shimeji</name>
    <name type="common">Hon-shimeji</name>
    <name type="synonym">Tricholoma shimeji</name>
    <dbReference type="NCBI Taxonomy" id="47721"/>
    <lineage>
        <taxon>Eukaryota</taxon>
        <taxon>Fungi</taxon>
        <taxon>Dikarya</taxon>
        <taxon>Basidiomycota</taxon>
        <taxon>Agaricomycotina</taxon>
        <taxon>Agaricomycetes</taxon>
        <taxon>Agaricomycetidae</taxon>
        <taxon>Agaricales</taxon>
        <taxon>Tricholomatineae</taxon>
        <taxon>Lyophyllaceae</taxon>
        <taxon>Lyophyllum</taxon>
    </lineage>
</organism>
<evidence type="ECO:0008006" key="4">
    <source>
        <dbReference type="Google" id="ProtNLM"/>
    </source>
</evidence>
<accession>A0A9P3PXF0</accession>
<feature type="compositionally biased region" description="Basic and acidic residues" evidence="1">
    <location>
        <begin position="298"/>
        <end position="311"/>
    </location>
</feature>
<feature type="compositionally biased region" description="Basic and acidic residues" evidence="1">
    <location>
        <begin position="360"/>
        <end position="371"/>
    </location>
</feature>
<feature type="compositionally biased region" description="Polar residues" evidence="1">
    <location>
        <begin position="193"/>
        <end position="207"/>
    </location>
</feature>
<feature type="compositionally biased region" description="Polar residues" evidence="1">
    <location>
        <begin position="88"/>
        <end position="98"/>
    </location>
</feature>
<dbReference type="AlphaFoldDB" id="A0A9P3PXF0"/>
<evidence type="ECO:0000313" key="3">
    <source>
        <dbReference type="Proteomes" id="UP001063166"/>
    </source>
</evidence>
<proteinExistence type="predicted"/>
<evidence type="ECO:0000313" key="2">
    <source>
        <dbReference type="EMBL" id="GLB44797.1"/>
    </source>
</evidence>
<feature type="compositionally biased region" description="Polar residues" evidence="1">
    <location>
        <begin position="61"/>
        <end position="81"/>
    </location>
</feature>
<keyword evidence="3" id="KW-1185">Reference proteome</keyword>
<feature type="compositionally biased region" description="Polar residues" evidence="1">
    <location>
        <begin position="246"/>
        <end position="256"/>
    </location>
</feature>
<sequence>MSARTPFVPSGVRPASRAAHLQDQPNPQKSNTQFSIDLSNPLHAMPNSAATPPLAGVPFQSAKTNTGNSDKGGNRPLNTSGLLKRKNLPSQGHQNQGATRRPCAVENAPKRPGTADPRSKTCQEQKQMPVRNNSLTIVAPAPRQAPSSPGLLSSLVSDVFTTNNSQHVFRTPALPLPSSPQPSSDEQPKNDTHISSSALGFSFSNPHMPSEAHMSQLPTPPTTIRTTNTRSSLALDVDVPLPPFSLNMSNSNQSGPQRVLVNSDGTRGPLVDQDPAVDDDPSTSNRIGSALPKRSHAHLADDADHQPASGDYKRYRNEAENRRSSFFIPAQNVYNQQAKSIASHPSSPGKHSAHSPNHNRSPEVLENEPRSSHQHRPPLTPPDNEHVRQDSYFYHNHAALYQQTANDGPRPLDKLLGCDVDIFVEEHADQYERAAARWKQSTMAEWVAGADEQVARYSKILDFVKDHMTAKMKLFASFEADVDGHNAVLSARARNLEAVKDRLVQESANVLGSGRQ</sequence>
<feature type="compositionally biased region" description="Polar residues" evidence="1">
    <location>
        <begin position="124"/>
        <end position="133"/>
    </location>
</feature>
<protein>
    <recommendedName>
        <fullName evidence="4">Extracellular mutant protein 11 C-terminal domain-containing protein</fullName>
    </recommendedName>
</protein>
<feature type="compositionally biased region" description="Polar residues" evidence="1">
    <location>
        <begin position="337"/>
        <end position="346"/>
    </location>
</feature>